<evidence type="ECO:0000259" key="7">
    <source>
        <dbReference type="Pfam" id="PF07980"/>
    </source>
</evidence>
<dbReference type="Pfam" id="PF07980">
    <property type="entry name" value="SusD_RagB"/>
    <property type="match status" value="1"/>
</dbReference>
<feature type="signal peptide" evidence="6">
    <location>
        <begin position="1"/>
        <end position="21"/>
    </location>
</feature>
<dbReference type="Gene3D" id="1.25.40.390">
    <property type="match status" value="1"/>
</dbReference>
<feature type="domain" description="SusD-like N-terminal" evidence="8">
    <location>
        <begin position="106"/>
        <end position="228"/>
    </location>
</feature>
<proteinExistence type="inferred from homology"/>
<dbReference type="InterPro" id="IPR011990">
    <property type="entry name" value="TPR-like_helical_dom_sf"/>
</dbReference>
<dbReference type="Pfam" id="PF14322">
    <property type="entry name" value="SusD-like_3"/>
    <property type="match status" value="1"/>
</dbReference>
<dbReference type="InterPro" id="IPR012944">
    <property type="entry name" value="SusD_RagB_dom"/>
</dbReference>
<dbReference type="GO" id="GO:0009279">
    <property type="term" value="C:cell outer membrane"/>
    <property type="evidence" value="ECO:0007669"/>
    <property type="project" value="UniProtKB-SubCell"/>
</dbReference>
<dbReference type="OrthoDB" id="5694214at2"/>
<keyword evidence="10" id="KW-1185">Reference proteome</keyword>
<feature type="domain" description="RagB/SusD" evidence="7">
    <location>
        <begin position="366"/>
        <end position="531"/>
    </location>
</feature>
<dbReference type="CDD" id="cd08977">
    <property type="entry name" value="SusD"/>
    <property type="match status" value="1"/>
</dbReference>
<comment type="subcellular location">
    <subcellularLocation>
        <location evidence="1">Cell outer membrane</location>
    </subcellularLocation>
</comment>
<name>A0A386HP72_9BACT</name>
<dbReference type="Proteomes" id="UP000266118">
    <property type="component" value="Chromosome"/>
</dbReference>
<dbReference type="InterPro" id="IPR033985">
    <property type="entry name" value="SusD-like_N"/>
</dbReference>
<evidence type="ECO:0000256" key="5">
    <source>
        <dbReference type="ARBA" id="ARBA00023237"/>
    </source>
</evidence>
<dbReference type="RefSeq" id="WP_119986249.1">
    <property type="nucleotide sequence ID" value="NZ_CP032489.1"/>
</dbReference>
<keyword evidence="3 6" id="KW-0732">Signal</keyword>
<reference evidence="9 10" key="1">
    <citation type="submission" date="2018-09" db="EMBL/GenBank/DDBJ databases">
        <title>Arachidicoccus sp. nov., a bacterium isolated from soil.</title>
        <authorList>
            <person name="Weon H.-Y."/>
            <person name="Kwon S.-W."/>
            <person name="Lee S.A."/>
        </authorList>
    </citation>
    <scope>NUCLEOTIDE SEQUENCE [LARGE SCALE GENOMIC DNA]</scope>
    <source>
        <strain evidence="9 10">KIS59-12</strain>
    </source>
</reference>
<sequence>MKKYRILIMGVIAMLSFNSCKKFLTTTDTNPVQTSSSYYKTPADAFTALVGCYNGLDLIWNNGGAQAFPVCAEVFSDNCFGGTGASDGFGFQMLDEFNPKVSPSDASIFSGMWKNYYQAIYRCNVLLQNIDRVNWGDSTSLKTQYTAEAKFIRAYCYFDMVRLWEKVPLITTPTLSNVPQTDPALTYAQIMSDLRFGADSLPSKTYSSTQIGRVTRWAAESLLARVYLFYSGYYGKPTIGNETAATALAAVEDVIAHSGHGLVSDFNSLWPAAAIGKKVTYAGSANKEVVFSIKYSSTGGNYNGNVTGNTWMVMEGLREQTVYPYQYGWGACTVDPKLWNIFKSTDARRFASITSIADENLAFTDGSKNREYTGYYLKKYSPISDINGNSIVPNFQSGQYQDYFSIRYSDVLLMAAELGSPNAVSYFNQVHQRSNPNDPPATSVTKADILAERRLEFVGEGIRYYDLLRQGIATAASTIANNTTVSLFTDNGTPPTAAQLQANITATRGFQQIPDDQITLSSGILKQNAGW</sequence>
<comment type="similarity">
    <text evidence="2">Belongs to the SusD family.</text>
</comment>
<gene>
    <name evidence="9" type="ORF">D6B99_06495</name>
</gene>
<feature type="chain" id="PRO_5017327877" evidence="6">
    <location>
        <begin position="22"/>
        <end position="531"/>
    </location>
</feature>
<organism evidence="9 10">
    <name type="scientific">Arachidicoccus soli</name>
    <dbReference type="NCBI Taxonomy" id="2341117"/>
    <lineage>
        <taxon>Bacteria</taxon>
        <taxon>Pseudomonadati</taxon>
        <taxon>Bacteroidota</taxon>
        <taxon>Chitinophagia</taxon>
        <taxon>Chitinophagales</taxon>
        <taxon>Chitinophagaceae</taxon>
        <taxon>Arachidicoccus</taxon>
    </lineage>
</organism>
<keyword evidence="5" id="KW-0998">Cell outer membrane</keyword>
<evidence type="ECO:0000256" key="3">
    <source>
        <dbReference type="ARBA" id="ARBA00022729"/>
    </source>
</evidence>
<evidence type="ECO:0000313" key="10">
    <source>
        <dbReference type="Proteomes" id="UP000266118"/>
    </source>
</evidence>
<accession>A0A386HP72</accession>
<dbReference type="SUPFAM" id="SSF48452">
    <property type="entry name" value="TPR-like"/>
    <property type="match status" value="1"/>
</dbReference>
<evidence type="ECO:0000256" key="1">
    <source>
        <dbReference type="ARBA" id="ARBA00004442"/>
    </source>
</evidence>
<protein>
    <submittedName>
        <fullName evidence="9">RagB/SusD family nutrient uptake outer membrane protein</fullName>
    </submittedName>
</protein>
<evidence type="ECO:0000313" key="9">
    <source>
        <dbReference type="EMBL" id="AYD47290.1"/>
    </source>
</evidence>
<dbReference type="EMBL" id="CP032489">
    <property type="protein sequence ID" value="AYD47290.1"/>
    <property type="molecule type" value="Genomic_DNA"/>
</dbReference>
<keyword evidence="4" id="KW-0472">Membrane</keyword>
<evidence type="ECO:0000256" key="2">
    <source>
        <dbReference type="ARBA" id="ARBA00006275"/>
    </source>
</evidence>
<evidence type="ECO:0000259" key="8">
    <source>
        <dbReference type="Pfam" id="PF14322"/>
    </source>
</evidence>
<dbReference type="AlphaFoldDB" id="A0A386HP72"/>
<evidence type="ECO:0000256" key="6">
    <source>
        <dbReference type="SAM" id="SignalP"/>
    </source>
</evidence>
<evidence type="ECO:0000256" key="4">
    <source>
        <dbReference type="ARBA" id="ARBA00023136"/>
    </source>
</evidence>
<dbReference type="KEGG" id="ark:D6B99_06495"/>